<feature type="transmembrane region" description="Helical" evidence="1">
    <location>
        <begin position="103"/>
        <end position="127"/>
    </location>
</feature>
<feature type="transmembrane region" description="Helical" evidence="1">
    <location>
        <begin position="224"/>
        <end position="244"/>
    </location>
</feature>
<dbReference type="RefSeq" id="WP_042386006.1">
    <property type="nucleotide sequence ID" value="NZ_JXSU01000009.1"/>
</dbReference>
<dbReference type="Proteomes" id="UP000032250">
    <property type="component" value="Unassembled WGS sequence"/>
</dbReference>
<dbReference type="Pfam" id="PF09991">
    <property type="entry name" value="DUF2232"/>
    <property type="match status" value="1"/>
</dbReference>
<keyword evidence="1" id="KW-0812">Transmembrane</keyword>
<feature type="transmembrane region" description="Helical" evidence="1">
    <location>
        <begin position="256"/>
        <end position="277"/>
    </location>
</feature>
<dbReference type="EMBL" id="JXSU01000009">
    <property type="protein sequence ID" value="KIS21907.1"/>
    <property type="molecule type" value="Genomic_DNA"/>
</dbReference>
<gene>
    <name evidence="2" type="ORF">N495_19055</name>
</gene>
<reference evidence="2 3" key="1">
    <citation type="submission" date="2014-06" db="EMBL/GenBank/DDBJ databases">
        <title>Genome characterization of distinct group I Clostridium botulinum lineages.</title>
        <authorList>
            <person name="Giordani F."/>
            <person name="Anselmo A."/>
            <person name="Fillo S."/>
            <person name="Palozzi A.M."/>
            <person name="Fortunato A."/>
            <person name="Gentile B."/>
            <person name="Ciammaruconi A."/>
            <person name="Anniballi F."/>
            <person name="De Medici D."/>
            <person name="Lista F."/>
        </authorList>
    </citation>
    <scope>NUCLEOTIDE SEQUENCE [LARGE SCALE GENOMIC DNA]</scope>
    <source>
        <strain evidence="2 3">B2 450</strain>
    </source>
</reference>
<comment type="caution">
    <text evidence="2">The sequence shown here is derived from an EMBL/GenBank/DDBJ whole genome shotgun (WGS) entry which is preliminary data.</text>
</comment>
<keyword evidence="1" id="KW-0472">Membrane</keyword>
<accession>A0A0D1BPP7</accession>
<proteinExistence type="predicted"/>
<feature type="transmembrane region" description="Helical" evidence="1">
    <location>
        <begin position="16"/>
        <end position="42"/>
    </location>
</feature>
<protein>
    <submittedName>
        <fullName evidence="2">Membrane protein</fullName>
    </submittedName>
</protein>
<evidence type="ECO:0000313" key="2">
    <source>
        <dbReference type="EMBL" id="KIS21907.1"/>
    </source>
</evidence>
<dbReference type="PATRIC" id="fig|1379739.3.peg.4167"/>
<evidence type="ECO:0000313" key="3">
    <source>
        <dbReference type="Proteomes" id="UP000032250"/>
    </source>
</evidence>
<name>A0A0D1BPP7_CLOBO</name>
<dbReference type="InterPro" id="IPR018710">
    <property type="entry name" value="DUF2232"/>
</dbReference>
<feature type="transmembrane region" description="Helical" evidence="1">
    <location>
        <begin position="54"/>
        <end position="72"/>
    </location>
</feature>
<dbReference type="PANTHER" id="PTHR37185:SF3">
    <property type="entry name" value="MEMBRANE PROTEIN"/>
    <property type="match status" value="1"/>
</dbReference>
<organism evidence="2 3">
    <name type="scientific">Clostridium botulinum B2 450</name>
    <dbReference type="NCBI Taxonomy" id="1379739"/>
    <lineage>
        <taxon>Bacteria</taxon>
        <taxon>Bacillati</taxon>
        <taxon>Bacillota</taxon>
        <taxon>Clostridia</taxon>
        <taxon>Eubacteriales</taxon>
        <taxon>Clostridiaceae</taxon>
        <taxon>Clostridium</taxon>
    </lineage>
</organism>
<sequence length="335" mass="38012">MYNRQNKTNSLVEAGLIVSLMIVLIMLNLYFPIFSIFITFLLPIPIAVLYLRQDYKITLWAILVTGVITAMINNPITAVIITISFGTIGFLLGYCIKKQKSIFMTIMILAAGFLLSNIMIILIQILFVNKDGIMNFINKNISMIKDTMESAKDFYSQAGVPKEQLQQMEQKLNLLQPDLILKMIPGALITISFVLAFLNYAITRTVLIKLGYKNVKPLPHISKIYVNVRIVTIVAIGLLIGVILKRKGIEVGDYLFMTSSNLLFTMLLIDGVSVFIYYMKNKFNISKGILIFILFITVLGSLNIIYIYLGLMDIILDFRKLDPFRKYENNKSGEL</sequence>
<dbReference type="HOGENOM" id="CLU_068641_0_0_9"/>
<feature type="transmembrane region" description="Helical" evidence="1">
    <location>
        <begin position="289"/>
        <end position="309"/>
    </location>
</feature>
<evidence type="ECO:0000256" key="1">
    <source>
        <dbReference type="SAM" id="Phobius"/>
    </source>
</evidence>
<feature type="transmembrane region" description="Helical" evidence="1">
    <location>
        <begin position="179"/>
        <end position="203"/>
    </location>
</feature>
<dbReference type="PANTHER" id="PTHR37185">
    <property type="entry name" value="MEMBRANE PROTEIN"/>
    <property type="match status" value="1"/>
</dbReference>
<dbReference type="AlphaFoldDB" id="A0A0D1BPP7"/>
<keyword evidence="1" id="KW-1133">Transmembrane helix</keyword>
<dbReference type="OrthoDB" id="1938242at2"/>